<dbReference type="PANTHER" id="PTHR43795:SF15">
    <property type="entry name" value="TRYPTOPHAN AMINOTRANSFERASE-RELATED PROTEIN 1"/>
    <property type="match status" value="1"/>
</dbReference>
<feature type="compositionally biased region" description="Polar residues" evidence="5">
    <location>
        <begin position="397"/>
        <end position="413"/>
    </location>
</feature>
<comment type="cofactor">
    <cofactor evidence="1">
        <name>pyridoxal 5'-phosphate</name>
        <dbReference type="ChEBI" id="CHEBI:597326"/>
    </cofactor>
</comment>
<comment type="similarity">
    <text evidence="2">Belongs to the alliinase family.</text>
</comment>
<keyword evidence="3" id="KW-0808">Transferase</keyword>
<sequence length="798" mass="90133">MCGTEEARVIRSSPSPSASDAIINLEHGDPTMFESYWRKMGDKCTMVIAGYESLSYFANTKNLCWFLDPKLEEAIKRLHLTVGNAVAGDHHVVVGTGSSQLIQAALYALSPSYEPEPVSVVSAAPYYSSYPEVTDFLRSGLYKWAGDAHIFDADGPYIELVTSPNNPDGVMREAVVVNRPGQGKLVHDLAYYWPQYTSISRAVDFDVMLFTASKCTGHAGSRVGWALVRDKDVARKMTKFIEINTIGVSKESQLRAAKILGAISDSCLHFGPSKYDNFFEYSKTLMAERWDKLREVVKRSNIFSLPKYPNQYCLFTGDSGEAHPAFAWMKCNDRIEDCEKFLREHKIVTRSGRRFGTDPKHVRISMVSRDEEFNLFLQRLSTIQWREKPDESKRETVSFQKTTEENMSSSRSALASKEEARDMFSTRTVSSDGFINFDHGDPTMFESYWRKMGDKCTVVIAGYDSLSYFADTKNLCWFLEPKLEEAIKGLHRAVGNAAADDHHLVVGTGSSQLILAALYALCPQDESEPISVVSAVPYYSSYPEMTDFLRSGLHKWAGDAQTLDTDGPYIELVTSPNNPDGVTREAIVVNRGRGKLVHDLAYYWPQYTPISHPANYNVMLFTASKCTGHAGSRIGWALVRDKDVARKMTKFIELNTIGVSKESQFRAAKVLGAITDSCQRSGSLEFDNFFEYSKNLLAERWDRLRDVVKRSDIFSLPEYPLQHCLFTGEFTVAHPAFAWMKCKETIEDCEKFLRGYKILTRSGKRFGTNPKYVRLSMVSRDEEFNILLQRLLAIQGRD</sequence>
<evidence type="ECO:0000256" key="1">
    <source>
        <dbReference type="ARBA" id="ARBA00001933"/>
    </source>
</evidence>
<dbReference type="InterPro" id="IPR015424">
    <property type="entry name" value="PyrdxlP-dep_Trfase"/>
</dbReference>
<evidence type="ECO:0000256" key="4">
    <source>
        <dbReference type="ARBA" id="ARBA00022898"/>
    </source>
</evidence>
<organism evidence="7 8">
    <name type="scientific">Escallonia herrerae</name>
    <dbReference type="NCBI Taxonomy" id="1293975"/>
    <lineage>
        <taxon>Eukaryota</taxon>
        <taxon>Viridiplantae</taxon>
        <taxon>Streptophyta</taxon>
        <taxon>Embryophyta</taxon>
        <taxon>Tracheophyta</taxon>
        <taxon>Spermatophyta</taxon>
        <taxon>Magnoliopsida</taxon>
        <taxon>eudicotyledons</taxon>
        <taxon>Gunneridae</taxon>
        <taxon>Pentapetalae</taxon>
        <taxon>asterids</taxon>
        <taxon>campanulids</taxon>
        <taxon>Escalloniales</taxon>
        <taxon>Escalloniaceae</taxon>
        <taxon>Escallonia</taxon>
    </lineage>
</organism>
<dbReference type="GO" id="GO:0008483">
    <property type="term" value="F:transaminase activity"/>
    <property type="evidence" value="ECO:0007669"/>
    <property type="project" value="UniProtKB-KW"/>
</dbReference>
<keyword evidence="8" id="KW-1185">Reference proteome</keyword>
<accession>A0AA88X8G4</accession>
<dbReference type="InterPro" id="IPR006948">
    <property type="entry name" value="Alliinase_C"/>
</dbReference>
<dbReference type="PANTHER" id="PTHR43795">
    <property type="entry name" value="BIFUNCTIONAL ASPARTATE AMINOTRANSFERASE AND GLUTAMATE/ASPARTATE-PREPHENATE AMINOTRANSFERASE-RELATED"/>
    <property type="match status" value="1"/>
</dbReference>
<protein>
    <recommendedName>
        <fullName evidence="6">Alliinase C-terminal domain-containing protein</fullName>
    </recommendedName>
</protein>
<dbReference type="InterPro" id="IPR050478">
    <property type="entry name" value="Ethylene_sulfur-biosynth"/>
</dbReference>
<evidence type="ECO:0000259" key="6">
    <source>
        <dbReference type="Pfam" id="PF04864"/>
    </source>
</evidence>
<keyword evidence="3" id="KW-0032">Aminotransferase</keyword>
<dbReference type="CDD" id="cd00609">
    <property type="entry name" value="AAT_like"/>
    <property type="match status" value="2"/>
</dbReference>
<feature type="domain" description="Alliinase C-terminal" evidence="6">
    <location>
        <begin position="23"/>
        <end position="383"/>
    </location>
</feature>
<proteinExistence type="inferred from homology"/>
<evidence type="ECO:0000313" key="8">
    <source>
        <dbReference type="Proteomes" id="UP001188597"/>
    </source>
</evidence>
<dbReference type="Pfam" id="PF04864">
    <property type="entry name" value="Alliinase_C"/>
    <property type="match status" value="2"/>
</dbReference>
<dbReference type="SUPFAM" id="SSF53383">
    <property type="entry name" value="PLP-dependent transferases"/>
    <property type="match status" value="2"/>
</dbReference>
<feature type="region of interest" description="Disordered" evidence="5">
    <location>
        <begin position="392"/>
        <end position="417"/>
    </location>
</feature>
<evidence type="ECO:0000256" key="2">
    <source>
        <dbReference type="ARBA" id="ARBA00006312"/>
    </source>
</evidence>
<dbReference type="AlphaFoldDB" id="A0AA88X8G4"/>
<feature type="domain" description="Alliinase C-terminal" evidence="6">
    <location>
        <begin position="435"/>
        <end position="793"/>
    </location>
</feature>
<dbReference type="InterPro" id="IPR015422">
    <property type="entry name" value="PyrdxlP-dep_Trfase_small"/>
</dbReference>
<evidence type="ECO:0000256" key="5">
    <source>
        <dbReference type="SAM" id="MobiDB-lite"/>
    </source>
</evidence>
<evidence type="ECO:0000313" key="7">
    <source>
        <dbReference type="EMBL" id="KAK3041838.1"/>
    </source>
</evidence>
<dbReference type="Gene3D" id="3.90.1150.10">
    <property type="entry name" value="Aspartate Aminotransferase, domain 1"/>
    <property type="match status" value="2"/>
</dbReference>
<gene>
    <name evidence="7" type="ORF">RJ639_000354</name>
</gene>
<keyword evidence="4" id="KW-0663">Pyridoxal phosphate</keyword>
<dbReference type="Gene3D" id="2.10.25.30">
    <property type="entry name" value="EGF-like, alliinase"/>
    <property type="match status" value="2"/>
</dbReference>
<dbReference type="GO" id="GO:0006520">
    <property type="term" value="P:amino acid metabolic process"/>
    <property type="evidence" value="ECO:0007669"/>
    <property type="project" value="TreeGrafter"/>
</dbReference>
<reference evidence="7" key="1">
    <citation type="submission" date="2022-12" db="EMBL/GenBank/DDBJ databases">
        <title>Draft genome assemblies for two species of Escallonia (Escalloniales).</title>
        <authorList>
            <person name="Chanderbali A."/>
            <person name="Dervinis C."/>
            <person name="Anghel I."/>
            <person name="Soltis D."/>
            <person name="Soltis P."/>
            <person name="Zapata F."/>
        </authorList>
    </citation>
    <scope>NUCLEOTIDE SEQUENCE</scope>
    <source>
        <strain evidence="7">UCBG64.0493</strain>
        <tissue evidence="7">Leaf</tissue>
    </source>
</reference>
<evidence type="ECO:0000256" key="3">
    <source>
        <dbReference type="ARBA" id="ARBA00022576"/>
    </source>
</evidence>
<comment type="caution">
    <text evidence="7">The sequence shown here is derived from an EMBL/GenBank/DDBJ whole genome shotgun (WGS) entry which is preliminary data.</text>
</comment>
<dbReference type="GO" id="GO:0016846">
    <property type="term" value="F:carbon-sulfur lyase activity"/>
    <property type="evidence" value="ECO:0007669"/>
    <property type="project" value="InterPro"/>
</dbReference>
<dbReference type="Proteomes" id="UP001188597">
    <property type="component" value="Unassembled WGS sequence"/>
</dbReference>
<dbReference type="InterPro" id="IPR037029">
    <property type="entry name" value="Alliinase_N_sf"/>
</dbReference>
<dbReference type="InterPro" id="IPR015421">
    <property type="entry name" value="PyrdxlP-dep_Trfase_major"/>
</dbReference>
<dbReference type="Gene3D" id="3.40.640.10">
    <property type="entry name" value="Type I PLP-dependent aspartate aminotransferase-like (Major domain)"/>
    <property type="match status" value="2"/>
</dbReference>
<name>A0AA88X8G4_9ASTE</name>
<dbReference type="EMBL" id="JAVXUP010000028">
    <property type="protein sequence ID" value="KAK3041838.1"/>
    <property type="molecule type" value="Genomic_DNA"/>
</dbReference>